<dbReference type="InterPro" id="IPR011527">
    <property type="entry name" value="ABC1_TM_dom"/>
</dbReference>
<feature type="transmembrane region" description="Helical" evidence="8">
    <location>
        <begin position="426"/>
        <end position="445"/>
    </location>
</feature>
<evidence type="ECO:0000256" key="5">
    <source>
        <dbReference type="ARBA" id="ARBA00022840"/>
    </source>
</evidence>
<dbReference type="PANTHER" id="PTHR43394:SF1">
    <property type="entry name" value="ATP-BINDING CASSETTE SUB-FAMILY B MEMBER 10, MITOCHONDRIAL"/>
    <property type="match status" value="1"/>
</dbReference>
<evidence type="ECO:0000259" key="10">
    <source>
        <dbReference type="PROSITE" id="PS50929"/>
    </source>
</evidence>
<keyword evidence="2" id="KW-0813">Transport</keyword>
<dbReference type="CDD" id="cd03249">
    <property type="entry name" value="ABC_MTABC3_MDL1_MDL2"/>
    <property type="match status" value="1"/>
</dbReference>
<dbReference type="PROSITE" id="PS50893">
    <property type="entry name" value="ABC_TRANSPORTER_2"/>
    <property type="match status" value="1"/>
</dbReference>
<feature type="transmembrane region" description="Helical" evidence="8">
    <location>
        <begin position="286"/>
        <end position="308"/>
    </location>
</feature>
<comment type="caution">
    <text evidence="11">The sequence shown here is derived from an EMBL/GenBank/DDBJ whole genome shotgun (WGS) entry which is preliminary data.</text>
</comment>
<evidence type="ECO:0000256" key="8">
    <source>
        <dbReference type="SAM" id="Phobius"/>
    </source>
</evidence>
<dbReference type="GO" id="GO:0005737">
    <property type="term" value="C:cytoplasm"/>
    <property type="evidence" value="ECO:0007669"/>
    <property type="project" value="UniProtKB-ARBA"/>
</dbReference>
<dbReference type="SUPFAM" id="SSF52540">
    <property type="entry name" value="P-loop containing nucleoside triphosphate hydrolases"/>
    <property type="match status" value="1"/>
</dbReference>
<comment type="subcellular location">
    <subcellularLocation>
        <location evidence="1">Membrane</location>
        <topology evidence="1">Multi-pass membrane protein</topology>
    </subcellularLocation>
</comment>
<feature type="transmembrane region" description="Helical" evidence="8">
    <location>
        <begin position="20"/>
        <end position="46"/>
    </location>
</feature>
<evidence type="ECO:0000256" key="7">
    <source>
        <dbReference type="ARBA" id="ARBA00023136"/>
    </source>
</evidence>
<feature type="domain" description="ABC transporter" evidence="9">
    <location>
        <begin position="614"/>
        <end position="852"/>
    </location>
</feature>
<evidence type="ECO:0000256" key="4">
    <source>
        <dbReference type="ARBA" id="ARBA00022741"/>
    </source>
</evidence>
<keyword evidence="6 8" id="KW-1133">Transmembrane helix</keyword>
<evidence type="ECO:0000313" key="12">
    <source>
        <dbReference type="Proteomes" id="UP001530377"/>
    </source>
</evidence>
<organism evidence="11 12">
    <name type="scientific">Cyclostephanos tholiformis</name>
    <dbReference type="NCBI Taxonomy" id="382380"/>
    <lineage>
        <taxon>Eukaryota</taxon>
        <taxon>Sar</taxon>
        <taxon>Stramenopiles</taxon>
        <taxon>Ochrophyta</taxon>
        <taxon>Bacillariophyta</taxon>
        <taxon>Coscinodiscophyceae</taxon>
        <taxon>Thalassiosirophycidae</taxon>
        <taxon>Stephanodiscales</taxon>
        <taxon>Stephanodiscaceae</taxon>
        <taxon>Cyclostephanos</taxon>
    </lineage>
</organism>
<keyword evidence="5" id="KW-0067">ATP-binding</keyword>
<proteinExistence type="predicted"/>
<dbReference type="InterPro" id="IPR003439">
    <property type="entry name" value="ABC_transporter-like_ATP-bd"/>
</dbReference>
<dbReference type="EMBL" id="JALLPB020000023">
    <property type="protein sequence ID" value="KAL3826342.1"/>
    <property type="molecule type" value="Genomic_DNA"/>
</dbReference>
<keyword evidence="3 8" id="KW-0812">Transmembrane</keyword>
<feature type="transmembrane region" description="Helical" evidence="8">
    <location>
        <begin position="77"/>
        <end position="97"/>
    </location>
</feature>
<dbReference type="PROSITE" id="PS50929">
    <property type="entry name" value="ABC_TM1F"/>
    <property type="match status" value="1"/>
</dbReference>
<dbReference type="Proteomes" id="UP001530377">
    <property type="component" value="Unassembled WGS sequence"/>
</dbReference>
<keyword evidence="12" id="KW-1185">Reference proteome</keyword>
<dbReference type="InterPro" id="IPR017871">
    <property type="entry name" value="ABC_transporter-like_CS"/>
</dbReference>
<dbReference type="InterPro" id="IPR003593">
    <property type="entry name" value="AAA+_ATPase"/>
</dbReference>
<keyword evidence="4" id="KW-0547">Nucleotide-binding</keyword>
<protein>
    <submittedName>
        <fullName evidence="11">Uncharacterized protein</fullName>
    </submittedName>
</protein>
<evidence type="ECO:0000256" key="3">
    <source>
        <dbReference type="ARBA" id="ARBA00022692"/>
    </source>
</evidence>
<reference evidence="11 12" key="1">
    <citation type="submission" date="2024-10" db="EMBL/GenBank/DDBJ databases">
        <title>Updated reference genomes for cyclostephanoid diatoms.</title>
        <authorList>
            <person name="Roberts W.R."/>
            <person name="Alverson A.J."/>
        </authorList>
    </citation>
    <scope>NUCLEOTIDE SEQUENCE [LARGE SCALE GENOMIC DNA]</scope>
    <source>
        <strain evidence="11 12">AJA228-03</strain>
    </source>
</reference>
<dbReference type="Gene3D" id="1.20.1560.10">
    <property type="entry name" value="ABC transporter type 1, transmembrane domain"/>
    <property type="match status" value="1"/>
</dbReference>
<name>A0ABD3SPZ6_9STRA</name>
<keyword evidence="7 8" id="KW-0472">Membrane</keyword>
<dbReference type="SUPFAM" id="SSF90123">
    <property type="entry name" value="ABC transporter transmembrane region"/>
    <property type="match status" value="1"/>
</dbReference>
<feature type="transmembrane region" description="Helical" evidence="8">
    <location>
        <begin position="118"/>
        <end position="142"/>
    </location>
</feature>
<dbReference type="SMART" id="SM00382">
    <property type="entry name" value="AAA"/>
    <property type="match status" value="1"/>
</dbReference>
<dbReference type="AlphaFoldDB" id="A0ABD3SPZ6"/>
<evidence type="ECO:0000256" key="2">
    <source>
        <dbReference type="ARBA" id="ARBA00022448"/>
    </source>
</evidence>
<feature type="transmembrane region" description="Helical" evidence="8">
    <location>
        <begin position="328"/>
        <end position="349"/>
    </location>
</feature>
<accession>A0ABD3SPZ6</accession>
<dbReference type="PANTHER" id="PTHR43394">
    <property type="entry name" value="ATP-DEPENDENT PERMEASE MDL1, MITOCHONDRIAL"/>
    <property type="match status" value="1"/>
</dbReference>
<evidence type="ECO:0000259" key="9">
    <source>
        <dbReference type="PROSITE" id="PS50893"/>
    </source>
</evidence>
<dbReference type="Pfam" id="PF00005">
    <property type="entry name" value="ABC_tran"/>
    <property type="match status" value="1"/>
</dbReference>
<dbReference type="GO" id="GO:0016020">
    <property type="term" value="C:membrane"/>
    <property type="evidence" value="ECO:0007669"/>
    <property type="project" value="UniProtKB-SubCell"/>
</dbReference>
<feature type="domain" description="ABC transmembrane type-1" evidence="10">
    <location>
        <begin position="289"/>
        <end position="572"/>
    </location>
</feature>
<dbReference type="Pfam" id="PF00664">
    <property type="entry name" value="ABC_membrane"/>
    <property type="match status" value="1"/>
</dbReference>
<dbReference type="CDD" id="cd18572">
    <property type="entry name" value="ABC_6TM_TAP"/>
    <property type="match status" value="1"/>
</dbReference>
<sequence>MPSPNANIVRWSKTGRSPCIITLLCSFVVSAAFLAVGVVCVAFPLWGQYLLYPCLVEIEDNATSLPSTRPSPDATRLAGACFLVISVSSMGLLVPLLPRCQHGKSEGCDSNEYVSSNYFHAVFMQGSMGLSLVGVGLINLSTSEDDNGYVGEYSCALKDQSTLLWTGVGVLVLTSFGLMASFWPDSREDESSNGQPPHAPYQRRLWHCCRRKTKSPIYGAIMDDCENATVTNVYDIDDYENSTVENVDDMDDCDNSTVTDVGERRESTSRQRGTSRLLKLAGNQSVYLWVGIVVLLARLPFSLAIPHFVSTTIAKLISEDFIGARREILLLLLLGTVDAVLDFWCVFLFGKAKENIVRAVRVDTFSSIIRQDQSFFDTTNTGDLISRLTSDCGEMAQDLTWFFRFSVEAVVRITGIGVYMVLRSPILGACTLGIVPVVGLINKFYSSWLAKNAIKVQNALADATSCAHESLSCIKTVIMLASEDDECEKYKNRVEKLYDLNIQQLIATGFYFMAVSTFLINTCVQGSLLLLGSIFVQQGKLTAEILLAFMLYQGQLQEWSLNLFQSYSSLVKSSGAGDRVFFLLDRHPPPPGTGNSLVKSLETKFENAMTKEDITIDNVTFSYPSRPDTFALDKISLKIKSGSLVALVGHSGCGKSTIVSLLQRIYDPNEGTIKFGDVDLRNMSLKSHRSKLGVVTQDPVLFSGTIEENIRYGSSATFEEILMVSSIANAHSFIEQFPNKYKEQVGERGLSLSGGQRQRIAIARALARKPALLLLDEATSALDPESEAAVQEALNELLQNRFGMTTIIIAHRLQTVRSADTIFVMKNGSLVEQGSHDQLLQYGSGHYRRMLDRVDSAGLFP</sequence>
<dbReference type="FunFam" id="1.20.1560.10:FF:000215">
    <property type="entry name" value="ABC transporter B family member 4"/>
    <property type="match status" value="1"/>
</dbReference>
<dbReference type="Gene3D" id="3.40.50.300">
    <property type="entry name" value="P-loop containing nucleotide triphosphate hydrolases"/>
    <property type="match status" value="1"/>
</dbReference>
<feature type="transmembrane region" description="Helical" evidence="8">
    <location>
        <begin position="162"/>
        <end position="183"/>
    </location>
</feature>
<evidence type="ECO:0000313" key="11">
    <source>
        <dbReference type="EMBL" id="KAL3826342.1"/>
    </source>
</evidence>
<dbReference type="PROSITE" id="PS00211">
    <property type="entry name" value="ABC_TRANSPORTER_1"/>
    <property type="match status" value="1"/>
</dbReference>
<dbReference type="InterPro" id="IPR027417">
    <property type="entry name" value="P-loop_NTPase"/>
</dbReference>
<dbReference type="GO" id="GO:0005524">
    <property type="term" value="F:ATP binding"/>
    <property type="evidence" value="ECO:0007669"/>
    <property type="project" value="UniProtKB-KW"/>
</dbReference>
<dbReference type="InterPro" id="IPR039421">
    <property type="entry name" value="Type_1_exporter"/>
</dbReference>
<gene>
    <name evidence="11" type="ORF">ACHAXA_003666</name>
</gene>
<evidence type="ECO:0000256" key="1">
    <source>
        <dbReference type="ARBA" id="ARBA00004141"/>
    </source>
</evidence>
<dbReference type="InterPro" id="IPR036640">
    <property type="entry name" value="ABC1_TM_sf"/>
</dbReference>
<evidence type="ECO:0000256" key="6">
    <source>
        <dbReference type="ARBA" id="ARBA00022989"/>
    </source>
</evidence>
<dbReference type="FunFam" id="3.40.50.300:FF:000836">
    <property type="entry name" value="ABC transporter B family member 25"/>
    <property type="match status" value="1"/>
</dbReference>